<keyword evidence="1" id="KW-1185">Reference proteome</keyword>
<name>A0A915HN19_ROMCU</name>
<evidence type="ECO:0000313" key="1">
    <source>
        <dbReference type="Proteomes" id="UP000887565"/>
    </source>
</evidence>
<dbReference type="Proteomes" id="UP000887565">
    <property type="component" value="Unplaced"/>
</dbReference>
<dbReference type="AlphaFoldDB" id="A0A915HN19"/>
<sequence>MMKNSKAKKIEQQKKRKNEKVLELNASSNGHYCSAHYHLSNARTQKIQKVQNGFKILNQNNI</sequence>
<reference evidence="2" key="1">
    <citation type="submission" date="2022-11" db="UniProtKB">
        <authorList>
            <consortium name="WormBaseParasite"/>
        </authorList>
    </citation>
    <scope>IDENTIFICATION</scope>
</reference>
<protein>
    <submittedName>
        <fullName evidence="2">Uncharacterized protein</fullName>
    </submittedName>
</protein>
<proteinExistence type="predicted"/>
<dbReference type="WBParaSite" id="nRc.2.0.1.t02747-RA">
    <property type="protein sequence ID" value="nRc.2.0.1.t02747-RA"/>
    <property type="gene ID" value="nRc.2.0.1.g02747"/>
</dbReference>
<evidence type="ECO:0000313" key="2">
    <source>
        <dbReference type="WBParaSite" id="nRc.2.0.1.t02747-RA"/>
    </source>
</evidence>
<accession>A0A915HN19</accession>
<organism evidence="1 2">
    <name type="scientific">Romanomermis culicivorax</name>
    <name type="common">Nematode worm</name>
    <dbReference type="NCBI Taxonomy" id="13658"/>
    <lineage>
        <taxon>Eukaryota</taxon>
        <taxon>Metazoa</taxon>
        <taxon>Ecdysozoa</taxon>
        <taxon>Nematoda</taxon>
        <taxon>Enoplea</taxon>
        <taxon>Dorylaimia</taxon>
        <taxon>Mermithida</taxon>
        <taxon>Mermithoidea</taxon>
        <taxon>Mermithidae</taxon>
        <taxon>Romanomermis</taxon>
    </lineage>
</organism>